<feature type="region of interest" description="Disordered" evidence="1">
    <location>
        <begin position="291"/>
        <end position="310"/>
    </location>
</feature>
<protein>
    <recommendedName>
        <fullName evidence="3">DUF7827 domain-containing protein</fullName>
    </recommendedName>
</protein>
<reference evidence="4 5" key="1">
    <citation type="submission" date="2016-10" db="EMBL/GenBank/DDBJ databases">
        <authorList>
            <person name="de Groot N.N."/>
        </authorList>
    </citation>
    <scope>NUCLEOTIDE SEQUENCE [LARGE SCALE GENOMIC DNA]</scope>
    <source>
        <strain evidence="4 5">CGMCC 1.10331</strain>
    </source>
</reference>
<dbReference type="InterPro" id="IPR057149">
    <property type="entry name" value="DUF7827"/>
</dbReference>
<feature type="compositionally biased region" description="Low complexity" evidence="1">
    <location>
        <begin position="291"/>
        <end position="302"/>
    </location>
</feature>
<name>A0A1H6B8F4_9EURY</name>
<keyword evidence="5" id="KW-1185">Reference proteome</keyword>
<evidence type="ECO:0000313" key="4">
    <source>
        <dbReference type="EMBL" id="SEG56844.1"/>
    </source>
</evidence>
<dbReference type="EMBL" id="FNVN01000004">
    <property type="protein sequence ID" value="SEG56844.1"/>
    <property type="molecule type" value="Genomic_DNA"/>
</dbReference>
<dbReference type="Pfam" id="PF25162">
    <property type="entry name" value="DUF7827"/>
    <property type="match status" value="1"/>
</dbReference>
<keyword evidence="2" id="KW-1133">Transmembrane helix</keyword>
<evidence type="ECO:0000256" key="2">
    <source>
        <dbReference type="SAM" id="Phobius"/>
    </source>
</evidence>
<feature type="transmembrane region" description="Helical" evidence="2">
    <location>
        <begin position="318"/>
        <end position="340"/>
    </location>
</feature>
<dbReference type="NCBIfam" id="NF045517">
    <property type="entry name" value="halo_surf_dom"/>
    <property type="match status" value="1"/>
</dbReference>
<feature type="domain" description="DUF7827" evidence="3">
    <location>
        <begin position="161"/>
        <end position="271"/>
    </location>
</feature>
<evidence type="ECO:0000256" key="1">
    <source>
        <dbReference type="SAM" id="MobiDB-lite"/>
    </source>
</evidence>
<dbReference type="Proteomes" id="UP000236740">
    <property type="component" value="Unassembled WGS sequence"/>
</dbReference>
<evidence type="ECO:0000313" key="5">
    <source>
        <dbReference type="Proteomes" id="UP000236740"/>
    </source>
</evidence>
<evidence type="ECO:0000259" key="3">
    <source>
        <dbReference type="Pfam" id="PF25162"/>
    </source>
</evidence>
<keyword evidence="2" id="KW-0812">Transmembrane</keyword>
<sequence>MRSRHRGAVLALVVVASALAPAALAAPVAADPSVSVDHDGDRVTVANGTAQVVNGTADAPVGTEILVRVRSSGDTEPAFLKTATGVVTENGTWAVAFDFERQRAGDTFDLTARFENGSAEANVEGEIVACGGGCAEATPSGTPTPIPEQTRTQTRTASPSAPVAFGENVFLVDAGGVAAIPVSFDGQGANGETDEAVVVLGNESESNYELEAVVSDDDGDGGAVLYVDTALAGRGDGTLSTSGGDSVRVESETSLDSMLDPADYDVSLYAGSERTGEPDDVGSLVVQTATTRTATGTAEPATAGGGETGTNGLGLGPLAVSGVVSGAFLVGGAVLAAVLLRG</sequence>
<dbReference type="OrthoDB" id="293592at2157"/>
<keyword evidence="2" id="KW-0472">Membrane</keyword>
<dbReference type="RefSeq" id="WP_136361906.1">
    <property type="nucleotide sequence ID" value="NZ_CP031312.1"/>
</dbReference>
<gene>
    <name evidence="4" type="ORF">SAMN04488133_2656</name>
</gene>
<organism evidence="4 5">
    <name type="scientific">Halobellus limi</name>
    <dbReference type="NCBI Taxonomy" id="699433"/>
    <lineage>
        <taxon>Archaea</taxon>
        <taxon>Methanobacteriati</taxon>
        <taxon>Methanobacteriota</taxon>
        <taxon>Stenosarchaea group</taxon>
        <taxon>Halobacteria</taxon>
        <taxon>Halobacteriales</taxon>
        <taxon>Haloferacaceae</taxon>
        <taxon>Halobellus</taxon>
    </lineage>
</organism>
<proteinExistence type="predicted"/>
<accession>A0A1H6B8F4</accession>
<dbReference type="GeneID" id="39859554"/>
<dbReference type="AlphaFoldDB" id="A0A1H6B8F4"/>